<dbReference type="GO" id="GO:0016787">
    <property type="term" value="F:hydrolase activity"/>
    <property type="evidence" value="ECO:0007669"/>
    <property type="project" value="UniProtKB-KW"/>
</dbReference>
<dbReference type="AlphaFoldDB" id="A0A2J1DWG2"/>
<dbReference type="EMBL" id="PHFD01000208">
    <property type="protein sequence ID" value="PKH46460.1"/>
    <property type="molecule type" value="Genomic_DNA"/>
</dbReference>
<evidence type="ECO:0000313" key="2">
    <source>
        <dbReference type="Proteomes" id="UP000233649"/>
    </source>
</evidence>
<gene>
    <name evidence="1" type="ORF">CVH13_01087</name>
</gene>
<organism evidence="1 2">
    <name type="scientific">Dehalococcoides mccartyi</name>
    <dbReference type="NCBI Taxonomy" id="61435"/>
    <lineage>
        <taxon>Bacteria</taxon>
        <taxon>Bacillati</taxon>
        <taxon>Chloroflexota</taxon>
        <taxon>Dehalococcoidia</taxon>
        <taxon>Dehalococcoidales</taxon>
        <taxon>Dehalococcoidaceae</taxon>
        <taxon>Dehalococcoides</taxon>
    </lineage>
</organism>
<dbReference type="Gene3D" id="3.60.15.10">
    <property type="entry name" value="Ribonuclease Z/Hydroxyacylglutathione hydrolase-like"/>
    <property type="match status" value="1"/>
</dbReference>
<keyword evidence="1" id="KW-0378">Hydrolase</keyword>
<evidence type="ECO:0000313" key="1">
    <source>
        <dbReference type="EMBL" id="PKH46460.1"/>
    </source>
</evidence>
<accession>A0A2J1DWG2</accession>
<dbReference type="SUPFAM" id="SSF56281">
    <property type="entry name" value="Metallo-hydrolase/oxidoreductase"/>
    <property type="match status" value="1"/>
</dbReference>
<dbReference type="InterPro" id="IPR036866">
    <property type="entry name" value="RibonucZ/Hydroxyglut_hydro"/>
</dbReference>
<feature type="non-terminal residue" evidence="1">
    <location>
        <position position="53"/>
    </location>
</feature>
<comment type="caution">
    <text evidence="1">The sequence shown here is derived from an EMBL/GenBank/DDBJ whole genome shotgun (WGS) entry which is preliminary data.</text>
</comment>
<proteinExistence type="predicted"/>
<protein>
    <submittedName>
        <fullName evidence="1">MBL fold metallo-hydrolase</fullName>
    </submittedName>
</protein>
<reference evidence="1 2" key="1">
    <citation type="journal article" date="2017" name="FEMS Microbiol. Ecol.">
        <title>Reconstructed genomes of novel Dehalococcoides mccartyi strains from 1,2,3,4-tetrachlorodibenzo-p-dioxin-dechlorinating enrichment cultures reveal divergent reductive dehalogenase gene profiles.</title>
        <authorList>
            <person name="Dam H.T."/>
            <person name="Vollmers J."/>
            <person name="Kaster A.K."/>
            <person name="Haggblom M.M."/>
        </authorList>
    </citation>
    <scope>NUCLEOTIDE SEQUENCE [LARGE SCALE GENOMIC DNA]</scope>
    <source>
        <strain evidence="1 2">H1-3-2.001</strain>
    </source>
</reference>
<name>A0A2J1DWG2_9CHLR</name>
<dbReference type="Proteomes" id="UP000233649">
    <property type="component" value="Unassembled WGS sequence"/>
</dbReference>
<sequence length="53" mass="5956">MLNRKLRLGLLGTNCYILGDEESRHGLIIDPAAISNSIPETVTEYHLDVKYIV</sequence>